<proteinExistence type="predicted"/>
<evidence type="ECO:0000313" key="1">
    <source>
        <dbReference type="EMBL" id="GIY51170.1"/>
    </source>
</evidence>
<dbReference type="AlphaFoldDB" id="A0AAV4U077"/>
<evidence type="ECO:0000313" key="2">
    <source>
        <dbReference type="Proteomes" id="UP001054837"/>
    </source>
</evidence>
<organism evidence="1 2">
    <name type="scientific">Caerostris darwini</name>
    <dbReference type="NCBI Taxonomy" id="1538125"/>
    <lineage>
        <taxon>Eukaryota</taxon>
        <taxon>Metazoa</taxon>
        <taxon>Ecdysozoa</taxon>
        <taxon>Arthropoda</taxon>
        <taxon>Chelicerata</taxon>
        <taxon>Arachnida</taxon>
        <taxon>Araneae</taxon>
        <taxon>Araneomorphae</taxon>
        <taxon>Entelegynae</taxon>
        <taxon>Araneoidea</taxon>
        <taxon>Araneidae</taxon>
        <taxon>Caerostris</taxon>
    </lineage>
</organism>
<gene>
    <name evidence="1" type="ORF">CDAR_219761</name>
</gene>
<keyword evidence="2" id="KW-1185">Reference proteome</keyword>
<comment type="caution">
    <text evidence="1">The sequence shown here is derived from an EMBL/GenBank/DDBJ whole genome shotgun (WGS) entry which is preliminary data.</text>
</comment>
<protein>
    <recommendedName>
        <fullName evidence="3">Maturase K</fullName>
    </recommendedName>
</protein>
<dbReference type="EMBL" id="BPLQ01010500">
    <property type="protein sequence ID" value="GIY51170.1"/>
    <property type="molecule type" value="Genomic_DNA"/>
</dbReference>
<accession>A0AAV4U077</accession>
<name>A0AAV4U077_9ARAC</name>
<sequence length="97" mass="11035">MGDLVRLSRRDPESDPGQDFLVSSGSSGAFTPIRFHLEYYPGFSCFKGFREMYQFVKYNLQYNWLDASSDMAPNSSVSIILRSGILHQLSVYLPSKI</sequence>
<dbReference type="Proteomes" id="UP001054837">
    <property type="component" value="Unassembled WGS sequence"/>
</dbReference>
<evidence type="ECO:0008006" key="3">
    <source>
        <dbReference type="Google" id="ProtNLM"/>
    </source>
</evidence>
<reference evidence="1 2" key="1">
    <citation type="submission" date="2021-06" db="EMBL/GenBank/DDBJ databases">
        <title>Caerostris darwini draft genome.</title>
        <authorList>
            <person name="Kono N."/>
            <person name="Arakawa K."/>
        </authorList>
    </citation>
    <scope>NUCLEOTIDE SEQUENCE [LARGE SCALE GENOMIC DNA]</scope>
</reference>